<dbReference type="PANTHER" id="PTHR21666">
    <property type="entry name" value="PEPTIDASE-RELATED"/>
    <property type="match status" value="1"/>
</dbReference>
<dbReference type="SUPFAM" id="SSF51261">
    <property type="entry name" value="Duplicated hybrid motif"/>
    <property type="match status" value="1"/>
</dbReference>
<dbReference type="InterPro" id="IPR050570">
    <property type="entry name" value="Cell_wall_metabolism_enzyme"/>
</dbReference>
<dbReference type="CDD" id="cd12797">
    <property type="entry name" value="M23_peptidase"/>
    <property type="match status" value="1"/>
</dbReference>
<evidence type="ECO:0000256" key="1">
    <source>
        <dbReference type="ARBA" id="ARBA00022729"/>
    </source>
</evidence>
<dbReference type="Gene3D" id="2.70.70.10">
    <property type="entry name" value="Glucose Permease (Domain IIA)"/>
    <property type="match status" value="1"/>
</dbReference>
<reference evidence="4" key="1">
    <citation type="submission" date="2021-04" db="EMBL/GenBank/DDBJ databases">
        <title>Genome based classification of Actinospica acidithermotolerans sp. nov., an actinobacterium isolated from an Indonesian hot spring.</title>
        <authorList>
            <person name="Kusuma A.B."/>
            <person name="Putra K.E."/>
            <person name="Nafisah S."/>
            <person name="Loh J."/>
            <person name="Nouioui I."/>
            <person name="Goodfellow M."/>
        </authorList>
    </citation>
    <scope>NUCLEOTIDE SEQUENCE</scope>
    <source>
        <strain evidence="4">DSM 45618</strain>
    </source>
</reference>
<accession>A0A8J7WMF0</accession>
<dbReference type="RefSeq" id="WP_211465931.1">
    <property type="nucleotide sequence ID" value="NZ_JAGSXH010000016.1"/>
</dbReference>
<dbReference type="EMBL" id="JAGSXH010000016">
    <property type="protein sequence ID" value="MBS2962832.1"/>
    <property type="molecule type" value="Genomic_DNA"/>
</dbReference>
<dbReference type="PANTHER" id="PTHR21666:SF289">
    <property type="entry name" value="L-ALA--D-GLU ENDOPEPTIDASE"/>
    <property type="match status" value="1"/>
</dbReference>
<evidence type="ECO:0000313" key="5">
    <source>
        <dbReference type="Proteomes" id="UP000677913"/>
    </source>
</evidence>
<dbReference type="Proteomes" id="UP000677913">
    <property type="component" value="Unassembled WGS sequence"/>
</dbReference>
<keyword evidence="1 2" id="KW-0732">Signal</keyword>
<evidence type="ECO:0000313" key="4">
    <source>
        <dbReference type="EMBL" id="MBS2962832.1"/>
    </source>
</evidence>
<proteinExistence type="predicted"/>
<feature type="domain" description="M23ase beta-sheet core" evidence="3">
    <location>
        <begin position="63"/>
        <end position="147"/>
    </location>
</feature>
<dbReference type="InterPro" id="IPR016047">
    <property type="entry name" value="M23ase_b-sheet_dom"/>
</dbReference>
<protein>
    <submittedName>
        <fullName evidence="4">Peptidoglycan DD-metalloendopeptidase family protein</fullName>
    </submittedName>
</protein>
<keyword evidence="5" id="KW-1185">Reference proteome</keyword>
<evidence type="ECO:0000259" key="3">
    <source>
        <dbReference type="Pfam" id="PF01551"/>
    </source>
</evidence>
<sequence length="181" mass="18369">MKILVLIVLLFSAANAPSIPASGTSPRSAVVGSLWRWPLAGPGAAAPRVVRPFSPPALRWLRGHRGVDLAAAGAQRVLAAGPGTVVFAGTLSGRGVVVVSHGALRTSYEPVTPSVHVGDVVSAGSALGTLAAGHCAASACLHWGLLTGHGHAVRYYDPLLLVGLVRLRLEPVRVPAGPSPG</sequence>
<comment type="caution">
    <text evidence="4">The sequence shown here is derived from an EMBL/GenBank/DDBJ whole genome shotgun (WGS) entry which is preliminary data.</text>
</comment>
<evidence type="ECO:0000256" key="2">
    <source>
        <dbReference type="SAM" id="SignalP"/>
    </source>
</evidence>
<name>A0A8J7WMF0_9ACTN</name>
<organism evidence="4 5">
    <name type="scientific">Actinocrinis puniceicyclus</name>
    <dbReference type="NCBI Taxonomy" id="977794"/>
    <lineage>
        <taxon>Bacteria</taxon>
        <taxon>Bacillati</taxon>
        <taxon>Actinomycetota</taxon>
        <taxon>Actinomycetes</taxon>
        <taxon>Catenulisporales</taxon>
        <taxon>Actinospicaceae</taxon>
        <taxon>Actinocrinis</taxon>
    </lineage>
</organism>
<feature type="chain" id="PRO_5039029897" evidence="2">
    <location>
        <begin position="22"/>
        <end position="181"/>
    </location>
</feature>
<gene>
    <name evidence="4" type="ORF">KGA66_07250</name>
</gene>
<dbReference type="Pfam" id="PF01551">
    <property type="entry name" value="Peptidase_M23"/>
    <property type="match status" value="1"/>
</dbReference>
<dbReference type="InterPro" id="IPR011055">
    <property type="entry name" value="Dup_hybrid_motif"/>
</dbReference>
<feature type="signal peptide" evidence="2">
    <location>
        <begin position="1"/>
        <end position="21"/>
    </location>
</feature>
<dbReference type="GO" id="GO:0004222">
    <property type="term" value="F:metalloendopeptidase activity"/>
    <property type="evidence" value="ECO:0007669"/>
    <property type="project" value="TreeGrafter"/>
</dbReference>
<dbReference type="AlphaFoldDB" id="A0A8J7WMF0"/>